<dbReference type="PANTHER" id="PTHR31602">
    <property type="entry name" value="GROWTH-REGULATING FACTOR 5"/>
    <property type="match status" value="1"/>
</dbReference>
<feature type="region of interest" description="Disordered" evidence="6">
    <location>
        <begin position="395"/>
        <end position="481"/>
    </location>
</feature>
<feature type="domain" description="WRC" evidence="8">
    <location>
        <begin position="122"/>
        <end position="166"/>
    </location>
</feature>
<dbReference type="PROSITE" id="PS51667">
    <property type="entry name" value="WRC"/>
    <property type="match status" value="2"/>
</dbReference>
<gene>
    <name evidence="9" type="ORF">FH972_001697</name>
</gene>
<dbReference type="GO" id="GO:0005634">
    <property type="term" value="C:nucleus"/>
    <property type="evidence" value="ECO:0007669"/>
    <property type="project" value="UniProtKB-SubCell"/>
</dbReference>
<sequence>MSDEEESKVEVEENGKGGVVKEAQPPWIKLGLGIGACSAAPAQNPVSEHGKPASLTPAQSHELQGQALIYKHLEAGLPIPLHLLIPIWKSVASCFGPAIYDLYPSFIGYFNPQGFDYRTMTDPEPGRCRRTDGKKWRCSKNVVPDQKYCERHMHRGRQRSRKPVEAVEISISSDAMPSVKLNGKLGELKANCGNSDAVGLRLMTPSSSNNGSNHKTSTTTISIGNTERKKNAYCDTVTTRTHIPMIAASTTTLPAATAMRITTTPATAPPLTPATTAMRITTTTTTTPATAPTLTVNANKKIDQNTERKDMSGNAVGYHTSMKSSNNRANNISFGISPGLGFSPKSVLQVQGCNNSCFGNRNSIELEPGRCRRTDGKKWRCSRDVVPDKKYCMQHMHRGSKRHAAASQTIPAPTASTSASHRASPSLSSSIPNKADHAIPNTDLSISIQASPPLRHNEKSSTSSSSDTTISDTSITANEYG</sequence>
<comment type="domain">
    <text evidence="5">The QLQ domain and WRC domain may be involved in protein-protein interaction and DNA-binding, respectively.</text>
</comment>
<keyword evidence="5" id="KW-0010">Activator</keyword>
<organism evidence="9 10">
    <name type="scientific">Carpinus fangiana</name>
    <dbReference type="NCBI Taxonomy" id="176857"/>
    <lineage>
        <taxon>Eukaryota</taxon>
        <taxon>Viridiplantae</taxon>
        <taxon>Streptophyta</taxon>
        <taxon>Embryophyta</taxon>
        <taxon>Tracheophyta</taxon>
        <taxon>Spermatophyta</taxon>
        <taxon>Magnoliopsida</taxon>
        <taxon>eudicotyledons</taxon>
        <taxon>Gunneridae</taxon>
        <taxon>Pentapetalae</taxon>
        <taxon>rosids</taxon>
        <taxon>fabids</taxon>
        <taxon>Fagales</taxon>
        <taxon>Betulaceae</taxon>
        <taxon>Carpinus</taxon>
    </lineage>
</organism>
<dbReference type="GO" id="GO:0006355">
    <property type="term" value="P:regulation of DNA-templated transcription"/>
    <property type="evidence" value="ECO:0007669"/>
    <property type="project" value="InterPro"/>
</dbReference>
<dbReference type="PANTHER" id="PTHR31602:SF103">
    <property type="entry name" value="GROWTH-REGULATING FACTOR"/>
    <property type="match status" value="1"/>
</dbReference>
<dbReference type="PROSITE" id="PS51666">
    <property type="entry name" value="QLQ"/>
    <property type="match status" value="1"/>
</dbReference>
<name>A0A5N6QCX3_9ROSI</name>
<dbReference type="AlphaFoldDB" id="A0A5N6QCX3"/>
<proteinExistence type="inferred from homology"/>
<feature type="compositionally biased region" description="Basic residues" evidence="6">
    <location>
        <begin position="395"/>
        <end position="404"/>
    </location>
</feature>
<feature type="region of interest" description="Disordered" evidence="6">
    <location>
        <begin position="1"/>
        <end position="20"/>
    </location>
</feature>
<dbReference type="GO" id="GO:0099402">
    <property type="term" value="P:plant organ development"/>
    <property type="evidence" value="ECO:0007669"/>
    <property type="project" value="UniProtKB-ARBA"/>
</dbReference>
<keyword evidence="10" id="KW-1185">Reference proteome</keyword>
<dbReference type="Pfam" id="PF08880">
    <property type="entry name" value="QLQ"/>
    <property type="match status" value="1"/>
</dbReference>
<evidence type="ECO:0000256" key="4">
    <source>
        <dbReference type="PROSITE-ProRule" id="PRU01002"/>
    </source>
</evidence>
<comment type="caution">
    <text evidence="4">Lacks conserved residue(s) required for the propagation of feature annotation.</text>
</comment>
<dbReference type="EMBL" id="CM017321">
    <property type="protein sequence ID" value="KAE7997027.1"/>
    <property type="molecule type" value="Genomic_DNA"/>
</dbReference>
<comment type="function">
    <text evidence="5">Transcription activator.</text>
</comment>
<evidence type="ECO:0000256" key="2">
    <source>
        <dbReference type="ARBA" id="ARBA00008122"/>
    </source>
</evidence>
<keyword evidence="3 5" id="KW-0539">Nucleus</keyword>
<evidence type="ECO:0000313" key="9">
    <source>
        <dbReference type="EMBL" id="KAE7997027.1"/>
    </source>
</evidence>
<protein>
    <recommendedName>
        <fullName evidence="5">Growth-regulating factor</fullName>
    </recommendedName>
</protein>
<feature type="compositionally biased region" description="Low complexity" evidence="6">
    <location>
        <begin position="460"/>
        <end position="481"/>
    </location>
</feature>
<feature type="compositionally biased region" description="Low complexity" evidence="6">
    <location>
        <begin position="405"/>
        <end position="430"/>
    </location>
</feature>
<dbReference type="GO" id="GO:0006351">
    <property type="term" value="P:DNA-templated transcription"/>
    <property type="evidence" value="ECO:0007669"/>
    <property type="project" value="UniProtKB-UniRule"/>
</dbReference>
<evidence type="ECO:0000256" key="6">
    <source>
        <dbReference type="SAM" id="MobiDB-lite"/>
    </source>
</evidence>
<evidence type="ECO:0000259" key="7">
    <source>
        <dbReference type="PROSITE" id="PS51666"/>
    </source>
</evidence>
<dbReference type="InterPro" id="IPR014978">
    <property type="entry name" value="Gln-Leu-Gln_QLQ"/>
</dbReference>
<feature type="domain" description="WRC" evidence="8">
    <location>
        <begin position="365"/>
        <end position="409"/>
    </location>
</feature>
<comment type="subcellular location">
    <subcellularLocation>
        <location evidence="1 5">Nucleus</location>
    </subcellularLocation>
</comment>
<evidence type="ECO:0000256" key="3">
    <source>
        <dbReference type="ARBA" id="ARBA00023242"/>
    </source>
</evidence>
<evidence type="ECO:0000259" key="8">
    <source>
        <dbReference type="PROSITE" id="PS51667"/>
    </source>
</evidence>
<reference evidence="9 10" key="1">
    <citation type="submission" date="2019-06" db="EMBL/GenBank/DDBJ databases">
        <title>A chromosomal-level reference genome of Carpinus fangiana (Coryloideae, Betulaceae).</title>
        <authorList>
            <person name="Yang X."/>
            <person name="Wang Z."/>
            <person name="Zhang L."/>
            <person name="Hao G."/>
            <person name="Liu J."/>
            <person name="Yang Y."/>
        </authorList>
    </citation>
    <scope>NUCLEOTIDE SEQUENCE [LARGE SCALE GENOMIC DNA]</scope>
    <source>
        <strain evidence="9">Cfa_2016G</strain>
        <tissue evidence="9">Leaf</tissue>
    </source>
</reference>
<feature type="domain" description="QLQ" evidence="7">
    <location>
        <begin position="54"/>
        <end position="89"/>
    </location>
</feature>
<dbReference type="SMART" id="SM00951">
    <property type="entry name" value="QLQ"/>
    <property type="match status" value="1"/>
</dbReference>
<evidence type="ECO:0000256" key="1">
    <source>
        <dbReference type="ARBA" id="ARBA00004123"/>
    </source>
</evidence>
<dbReference type="InterPro" id="IPR031137">
    <property type="entry name" value="GRF"/>
</dbReference>
<keyword evidence="5" id="KW-0804">Transcription</keyword>
<accession>A0A5N6QCX3</accession>
<evidence type="ECO:0000256" key="5">
    <source>
        <dbReference type="RuleBase" id="RU367127"/>
    </source>
</evidence>
<dbReference type="OrthoDB" id="1103109at2759"/>
<keyword evidence="5" id="KW-0805">Transcription regulation</keyword>
<dbReference type="Pfam" id="PF08879">
    <property type="entry name" value="WRC"/>
    <property type="match status" value="2"/>
</dbReference>
<evidence type="ECO:0000313" key="10">
    <source>
        <dbReference type="Proteomes" id="UP000327013"/>
    </source>
</evidence>
<comment type="similarity">
    <text evidence="2 5">Belongs to the GRF family.</text>
</comment>
<dbReference type="Proteomes" id="UP000327013">
    <property type="component" value="Chromosome 1"/>
</dbReference>
<dbReference type="GO" id="GO:0005524">
    <property type="term" value="F:ATP binding"/>
    <property type="evidence" value="ECO:0007669"/>
    <property type="project" value="UniProtKB-UniRule"/>
</dbReference>
<dbReference type="InterPro" id="IPR014977">
    <property type="entry name" value="WRC_dom"/>
</dbReference>